<sequence length="118" mass="12488">MTSTNEGTFDAGKPITTGVGVTFTPFHDPAAGRIGFRAQRDSLTDLVYLDLPADPGNGRPLTVDAHSSRSSSGLGQMRMGIHRAPARARAGDSERRARRPGGHLQVHTVSEVCKGPPV</sequence>
<keyword evidence="3" id="KW-1185">Reference proteome</keyword>
<protein>
    <submittedName>
        <fullName evidence="2">Uncharacterized protein</fullName>
    </submittedName>
</protein>
<reference evidence="3" key="1">
    <citation type="journal article" date="2019" name="Int. J. Syst. Evol. Microbiol.">
        <title>The Global Catalogue of Microorganisms (GCM) 10K type strain sequencing project: providing services to taxonomists for standard genome sequencing and annotation.</title>
        <authorList>
            <consortium name="The Broad Institute Genomics Platform"/>
            <consortium name="The Broad Institute Genome Sequencing Center for Infectious Disease"/>
            <person name="Wu L."/>
            <person name="Ma J."/>
        </authorList>
    </citation>
    <scope>NUCLEOTIDE SEQUENCE [LARGE SCALE GENOMIC DNA]</scope>
    <source>
        <strain evidence="3">JCM 17441</strain>
    </source>
</reference>
<proteinExistence type="predicted"/>
<gene>
    <name evidence="2" type="ORF">GCM10022255_099840</name>
</gene>
<evidence type="ECO:0000313" key="2">
    <source>
        <dbReference type="EMBL" id="GAA4262589.1"/>
    </source>
</evidence>
<feature type="region of interest" description="Disordered" evidence="1">
    <location>
        <begin position="54"/>
        <end position="118"/>
    </location>
</feature>
<evidence type="ECO:0000313" key="3">
    <source>
        <dbReference type="Proteomes" id="UP001500620"/>
    </source>
</evidence>
<organism evidence="2 3">
    <name type="scientific">Dactylosporangium darangshiense</name>
    <dbReference type="NCBI Taxonomy" id="579108"/>
    <lineage>
        <taxon>Bacteria</taxon>
        <taxon>Bacillati</taxon>
        <taxon>Actinomycetota</taxon>
        <taxon>Actinomycetes</taxon>
        <taxon>Micromonosporales</taxon>
        <taxon>Micromonosporaceae</taxon>
        <taxon>Dactylosporangium</taxon>
    </lineage>
</organism>
<evidence type="ECO:0000256" key="1">
    <source>
        <dbReference type="SAM" id="MobiDB-lite"/>
    </source>
</evidence>
<dbReference type="RefSeq" id="WP_345140196.1">
    <property type="nucleotide sequence ID" value="NZ_BAABAT010000053.1"/>
</dbReference>
<comment type="caution">
    <text evidence="2">The sequence shown here is derived from an EMBL/GenBank/DDBJ whole genome shotgun (WGS) entry which is preliminary data.</text>
</comment>
<name>A0ABP8DS40_9ACTN</name>
<dbReference type="Proteomes" id="UP001500620">
    <property type="component" value="Unassembled WGS sequence"/>
</dbReference>
<accession>A0ABP8DS40</accession>
<dbReference type="EMBL" id="BAABAT010000053">
    <property type="protein sequence ID" value="GAA4262589.1"/>
    <property type="molecule type" value="Genomic_DNA"/>
</dbReference>